<keyword evidence="2" id="KW-1185">Reference proteome</keyword>
<evidence type="ECO:0000313" key="2">
    <source>
        <dbReference type="Proteomes" id="UP001597361"/>
    </source>
</evidence>
<name>A0ABW4VSE0_9BACT</name>
<comment type="caution">
    <text evidence="1">The sequence shown here is derived from an EMBL/GenBank/DDBJ whole genome shotgun (WGS) entry which is preliminary data.</text>
</comment>
<protein>
    <recommendedName>
        <fullName evidence="3">6-bladed beta-propeller protein</fullName>
    </recommendedName>
</protein>
<dbReference type="EMBL" id="JBHUHR010000051">
    <property type="protein sequence ID" value="MFD2037614.1"/>
    <property type="molecule type" value="Genomic_DNA"/>
</dbReference>
<evidence type="ECO:0000313" key="1">
    <source>
        <dbReference type="EMBL" id="MFD2037614.1"/>
    </source>
</evidence>
<dbReference type="Proteomes" id="UP001597361">
    <property type="component" value="Unassembled WGS sequence"/>
</dbReference>
<accession>A0ABW4VSE0</accession>
<proteinExistence type="predicted"/>
<reference evidence="2" key="1">
    <citation type="journal article" date="2019" name="Int. J. Syst. Evol. Microbiol.">
        <title>The Global Catalogue of Microorganisms (GCM) 10K type strain sequencing project: providing services to taxonomists for standard genome sequencing and annotation.</title>
        <authorList>
            <consortium name="The Broad Institute Genomics Platform"/>
            <consortium name="The Broad Institute Genome Sequencing Center for Infectious Disease"/>
            <person name="Wu L."/>
            <person name="Ma J."/>
        </authorList>
    </citation>
    <scope>NUCLEOTIDE SEQUENCE [LARGE SCALE GENOMIC DNA]</scope>
    <source>
        <strain evidence="2">CGMCC 1.15180</strain>
    </source>
</reference>
<dbReference type="RefSeq" id="WP_376889633.1">
    <property type="nucleotide sequence ID" value="NZ_JBHUHR010000051.1"/>
</dbReference>
<evidence type="ECO:0008006" key="3">
    <source>
        <dbReference type="Google" id="ProtNLM"/>
    </source>
</evidence>
<sequence length="394" mass="45005">MRNLSLILALTASLFFCNCSSDNHRDSSDPFEEVALELIDSLVVDELSPLQLQDVNLESEKVLLVGKNRNVLLTDLKGEKLNEFALAEDGPNGVGRNGAFGYKFLGGDRFVAQGLFTSYFVYDLEGKQIRKIPYNAKELYRISIYKSRTTFHPYMENGQMMMIGEELNFFSNEEMDPKVLGAGFYDKISSIYRYNMDSEENEILESFPASWEPRANQRYVGNLIAFVSLHDTKKSYALLPLQGSQLFIYDVDEEVKLREDIQLEHPNRPQNAPTVASDGTAGYSDYPAFSNVLFAGEYCLVQFFSTIPESKISELRAIQEQYFNTPEYREATKQYVKPYFILVKNGKQVGIINELPVNGTVEFLDKNGVIYINDNVNPEVERDYNVFYKVKIKD</sequence>
<gene>
    <name evidence="1" type="ORF">ACFSKL_22660</name>
</gene>
<organism evidence="1 2">
    <name type="scientific">Belliella marina</name>
    <dbReference type="NCBI Taxonomy" id="1644146"/>
    <lineage>
        <taxon>Bacteria</taxon>
        <taxon>Pseudomonadati</taxon>
        <taxon>Bacteroidota</taxon>
        <taxon>Cytophagia</taxon>
        <taxon>Cytophagales</taxon>
        <taxon>Cyclobacteriaceae</taxon>
        <taxon>Belliella</taxon>
    </lineage>
</organism>